<accession>A0A1B2HTP5</accession>
<dbReference type="Proteomes" id="UP000093053">
    <property type="component" value="Chromosome"/>
</dbReference>
<dbReference type="Gene3D" id="1.10.357.10">
    <property type="entry name" value="Tetracycline Repressor, domain 2"/>
    <property type="match status" value="1"/>
</dbReference>
<dbReference type="PANTHER" id="PTHR30055">
    <property type="entry name" value="HTH-TYPE TRANSCRIPTIONAL REGULATOR RUTR"/>
    <property type="match status" value="1"/>
</dbReference>
<keyword evidence="3" id="KW-0804">Transcription</keyword>
<keyword evidence="1" id="KW-0805">Transcription regulation</keyword>
<dbReference type="PRINTS" id="PR00455">
    <property type="entry name" value="HTHTETR"/>
</dbReference>
<dbReference type="InterPro" id="IPR001647">
    <property type="entry name" value="HTH_TetR"/>
</dbReference>
<dbReference type="EMBL" id="CP016793">
    <property type="protein sequence ID" value="ANZ41109.1"/>
    <property type="molecule type" value="Genomic_DNA"/>
</dbReference>
<protein>
    <submittedName>
        <fullName evidence="6">TetR family transcriptional regulator</fullName>
    </submittedName>
</protein>
<dbReference type="InterPro" id="IPR050109">
    <property type="entry name" value="HTH-type_TetR-like_transc_reg"/>
</dbReference>
<evidence type="ECO:0000313" key="6">
    <source>
        <dbReference type="EMBL" id="ANZ41109.1"/>
    </source>
</evidence>
<evidence type="ECO:0000256" key="3">
    <source>
        <dbReference type="ARBA" id="ARBA00023163"/>
    </source>
</evidence>
<dbReference type="STRING" id="1586287.BBK82_39120"/>
<dbReference type="PANTHER" id="PTHR30055:SF234">
    <property type="entry name" value="HTH-TYPE TRANSCRIPTIONAL REGULATOR BETI"/>
    <property type="match status" value="1"/>
</dbReference>
<feature type="domain" description="HTH tetR-type" evidence="5">
    <location>
        <begin position="15"/>
        <end position="74"/>
    </location>
</feature>
<proteinExistence type="predicted"/>
<evidence type="ECO:0000256" key="2">
    <source>
        <dbReference type="ARBA" id="ARBA00023125"/>
    </source>
</evidence>
<gene>
    <name evidence="6" type="ORF">BBK82_39120</name>
</gene>
<dbReference type="OrthoDB" id="3193022at2"/>
<evidence type="ECO:0000313" key="7">
    <source>
        <dbReference type="Proteomes" id="UP000093053"/>
    </source>
</evidence>
<dbReference type="SUPFAM" id="SSF46689">
    <property type="entry name" value="Homeodomain-like"/>
    <property type="match status" value="1"/>
</dbReference>
<name>A0A1B2HTP5_9PSEU</name>
<dbReference type="GO" id="GO:0003700">
    <property type="term" value="F:DNA-binding transcription factor activity"/>
    <property type="evidence" value="ECO:0007669"/>
    <property type="project" value="TreeGrafter"/>
</dbReference>
<evidence type="ECO:0000256" key="1">
    <source>
        <dbReference type="ARBA" id="ARBA00023015"/>
    </source>
</evidence>
<evidence type="ECO:0000259" key="5">
    <source>
        <dbReference type="PROSITE" id="PS50977"/>
    </source>
</evidence>
<dbReference type="Pfam" id="PF00440">
    <property type="entry name" value="TetR_N"/>
    <property type="match status" value="1"/>
</dbReference>
<dbReference type="GO" id="GO:0000976">
    <property type="term" value="F:transcription cis-regulatory region binding"/>
    <property type="evidence" value="ECO:0007669"/>
    <property type="project" value="TreeGrafter"/>
</dbReference>
<organism evidence="6 7">
    <name type="scientific">Lentzea guizhouensis</name>
    <dbReference type="NCBI Taxonomy" id="1586287"/>
    <lineage>
        <taxon>Bacteria</taxon>
        <taxon>Bacillati</taxon>
        <taxon>Actinomycetota</taxon>
        <taxon>Actinomycetes</taxon>
        <taxon>Pseudonocardiales</taxon>
        <taxon>Pseudonocardiaceae</taxon>
        <taxon>Lentzea</taxon>
    </lineage>
</organism>
<evidence type="ECO:0000256" key="4">
    <source>
        <dbReference type="PROSITE-ProRule" id="PRU00335"/>
    </source>
</evidence>
<keyword evidence="7" id="KW-1185">Reference proteome</keyword>
<dbReference type="InterPro" id="IPR009057">
    <property type="entry name" value="Homeodomain-like_sf"/>
</dbReference>
<dbReference type="RefSeq" id="WP_065919446.1">
    <property type="nucleotide sequence ID" value="NZ_CP016793.1"/>
</dbReference>
<feature type="DNA-binding region" description="H-T-H motif" evidence="4">
    <location>
        <begin position="37"/>
        <end position="56"/>
    </location>
</feature>
<reference evidence="6 7" key="1">
    <citation type="submission" date="2016-07" db="EMBL/GenBank/DDBJ databases">
        <title>Complete genome sequence of the Lentzea guizhouensis DHS C013.</title>
        <authorList>
            <person name="Cao C."/>
        </authorList>
    </citation>
    <scope>NUCLEOTIDE SEQUENCE [LARGE SCALE GENOMIC DNA]</scope>
    <source>
        <strain evidence="6 7">DHS C013</strain>
    </source>
</reference>
<sequence length="191" mass="20539">MDLLTTEPALDPRVRRTRTAVLRAAVDLVSARGTAVTISEIAEAADVSRRVVYQHFGDLDGVLLEAGVDLARRELLPRLDGADDRANTLLLARHFAEHQPFYGALLTGSCAFELNRGLIELFLPVNRQAVAQLVGDRVSRQAADDLAAFVTGGASSFVTTWVIEGAHDPEAFTDRVLGVLTALTTALEATC</sequence>
<dbReference type="PROSITE" id="PS50977">
    <property type="entry name" value="HTH_TETR_2"/>
    <property type="match status" value="1"/>
</dbReference>
<keyword evidence="2 4" id="KW-0238">DNA-binding</keyword>
<dbReference type="AlphaFoldDB" id="A0A1B2HTP5"/>
<dbReference type="KEGG" id="led:BBK82_39120"/>